<reference evidence="6" key="1">
    <citation type="journal article" date="2014" name="Int. J. Syst. Evol. Microbiol.">
        <title>Complete genome sequence of Corynebacterium casei LMG S-19264T (=DSM 44701T), isolated from a smear-ripened cheese.</title>
        <authorList>
            <consortium name="US DOE Joint Genome Institute (JGI-PGF)"/>
            <person name="Walter F."/>
            <person name="Albersmeier A."/>
            <person name="Kalinowski J."/>
            <person name="Ruckert C."/>
        </authorList>
    </citation>
    <scope>NUCLEOTIDE SEQUENCE</scope>
    <source>
        <strain evidence="6">CGMCC 1.12987</strain>
    </source>
</reference>
<comment type="caution">
    <text evidence="6">The sequence shown here is derived from an EMBL/GenBank/DDBJ whole genome shotgun (WGS) entry which is preliminary data.</text>
</comment>
<evidence type="ECO:0000256" key="2">
    <source>
        <dbReference type="ARBA" id="ARBA00008520"/>
    </source>
</evidence>
<keyword evidence="7" id="KW-1185">Reference proteome</keyword>
<name>A0A917G286_9BACL</name>
<evidence type="ECO:0000256" key="4">
    <source>
        <dbReference type="ARBA" id="ARBA00022729"/>
    </source>
</evidence>
<dbReference type="InterPro" id="IPR050490">
    <property type="entry name" value="Bact_solute-bd_prot1"/>
</dbReference>
<dbReference type="PANTHER" id="PTHR43649">
    <property type="entry name" value="ARABINOSE-BINDING PROTEIN-RELATED"/>
    <property type="match status" value="1"/>
</dbReference>
<dbReference type="PANTHER" id="PTHR43649:SF31">
    <property type="entry name" value="SN-GLYCEROL-3-PHOSPHATE-BINDING PERIPLASMIC PROTEIN UGPB"/>
    <property type="match status" value="1"/>
</dbReference>
<evidence type="ECO:0000256" key="1">
    <source>
        <dbReference type="ARBA" id="ARBA00004196"/>
    </source>
</evidence>
<feature type="chain" id="PRO_5039656672" evidence="5">
    <location>
        <begin position="27"/>
        <end position="451"/>
    </location>
</feature>
<evidence type="ECO:0000256" key="5">
    <source>
        <dbReference type="SAM" id="SignalP"/>
    </source>
</evidence>
<dbReference type="Gene3D" id="3.40.190.10">
    <property type="entry name" value="Periplasmic binding protein-like II"/>
    <property type="match status" value="1"/>
</dbReference>
<reference evidence="6" key="2">
    <citation type="submission" date="2020-09" db="EMBL/GenBank/DDBJ databases">
        <authorList>
            <person name="Sun Q."/>
            <person name="Zhou Y."/>
        </authorList>
    </citation>
    <scope>NUCLEOTIDE SEQUENCE</scope>
    <source>
        <strain evidence="6">CGMCC 1.12987</strain>
    </source>
</reference>
<sequence>MKKLPCVFTVILLAILLAGCSNPFHFGSRTVGNELVDTPLKDVVTLRYMIWDINQVPAYEKIIANFHESHPNISVDIQVVPWNNYWEKLMTEIAGGSAPDIFWGFIPQVPSLADKNALLPITDYIESDQFNLDSLNAELVKGFEYNGEQYGIPKDWDTLGVFYNKELLNRAGFDHYPDNLSWNPTDGGSLVEFLQKLTIDAGGKHPGEEGFDPDNIVQYGFNYTDRGVWDPGDLIGFVASNDAEILSGGQFKPEDKMFETLQFLHDLVFKYHVSPVYTDVKVAGSDKMFLSEQTALWVTGSWQIIPIQQKAGFEWGIAQFPAGPNNKRVVRVNGLADHISAQTRYKEEAWAFMKFINSPGSQDILGQTGTVLPMNQDSIGKFVDYYKKQGIDTSVFVEAFNGDTVTMPVTKNYMEWVQIWYKTMGLIFSGQMDLEEGLEKIRTEGNPITTE</sequence>
<evidence type="ECO:0000256" key="3">
    <source>
        <dbReference type="ARBA" id="ARBA00022448"/>
    </source>
</evidence>
<comment type="similarity">
    <text evidence="2">Belongs to the bacterial solute-binding protein 1 family.</text>
</comment>
<feature type="signal peptide" evidence="5">
    <location>
        <begin position="1"/>
        <end position="26"/>
    </location>
</feature>
<evidence type="ECO:0000313" key="6">
    <source>
        <dbReference type="EMBL" id="GGG19213.1"/>
    </source>
</evidence>
<dbReference type="SUPFAM" id="SSF53850">
    <property type="entry name" value="Periplasmic binding protein-like II"/>
    <property type="match status" value="1"/>
</dbReference>
<dbReference type="EMBL" id="BMGR01000015">
    <property type="protein sequence ID" value="GGG19213.1"/>
    <property type="molecule type" value="Genomic_DNA"/>
</dbReference>
<dbReference type="InterPro" id="IPR006059">
    <property type="entry name" value="SBP"/>
</dbReference>
<dbReference type="CDD" id="cd13585">
    <property type="entry name" value="PBP2_TMBP_like"/>
    <property type="match status" value="1"/>
</dbReference>
<keyword evidence="3" id="KW-0813">Transport</keyword>
<gene>
    <name evidence="6" type="ORF">GCM10010916_40070</name>
</gene>
<evidence type="ECO:0000313" key="7">
    <source>
        <dbReference type="Proteomes" id="UP000644756"/>
    </source>
</evidence>
<dbReference type="Pfam" id="PF13416">
    <property type="entry name" value="SBP_bac_8"/>
    <property type="match status" value="1"/>
</dbReference>
<organism evidence="6 7">
    <name type="scientific">Paenibacillus abyssi</name>
    <dbReference type="NCBI Taxonomy" id="1340531"/>
    <lineage>
        <taxon>Bacteria</taxon>
        <taxon>Bacillati</taxon>
        <taxon>Bacillota</taxon>
        <taxon>Bacilli</taxon>
        <taxon>Bacillales</taxon>
        <taxon>Paenibacillaceae</taxon>
        <taxon>Paenibacillus</taxon>
    </lineage>
</organism>
<comment type="subcellular location">
    <subcellularLocation>
        <location evidence="1">Cell envelope</location>
    </subcellularLocation>
</comment>
<accession>A0A917G286</accession>
<dbReference type="GO" id="GO:0030313">
    <property type="term" value="C:cell envelope"/>
    <property type="evidence" value="ECO:0007669"/>
    <property type="project" value="UniProtKB-SubCell"/>
</dbReference>
<dbReference type="RefSeq" id="WP_188532849.1">
    <property type="nucleotide sequence ID" value="NZ_BMGR01000015.1"/>
</dbReference>
<protein>
    <submittedName>
        <fullName evidence="6">Sugar ABC transporter substrate-binding protein</fullName>
    </submittedName>
</protein>
<dbReference type="Proteomes" id="UP000644756">
    <property type="component" value="Unassembled WGS sequence"/>
</dbReference>
<keyword evidence="4 5" id="KW-0732">Signal</keyword>
<proteinExistence type="inferred from homology"/>
<dbReference type="AlphaFoldDB" id="A0A917G286"/>
<dbReference type="PROSITE" id="PS51257">
    <property type="entry name" value="PROKAR_LIPOPROTEIN"/>
    <property type="match status" value="1"/>
</dbReference>